<organism evidence="2 3">
    <name type="scientific">Planobispora siamensis</name>
    <dbReference type="NCBI Taxonomy" id="936338"/>
    <lineage>
        <taxon>Bacteria</taxon>
        <taxon>Bacillati</taxon>
        <taxon>Actinomycetota</taxon>
        <taxon>Actinomycetes</taxon>
        <taxon>Streptosporangiales</taxon>
        <taxon>Streptosporangiaceae</taxon>
        <taxon>Planobispora</taxon>
    </lineage>
</organism>
<accession>A0A8J3WNL5</accession>
<keyword evidence="3" id="KW-1185">Reference proteome</keyword>
<evidence type="ECO:0008006" key="4">
    <source>
        <dbReference type="Google" id="ProtNLM"/>
    </source>
</evidence>
<dbReference type="Proteomes" id="UP000619788">
    <property type="component" value="Unassembled WGS sequence"/>
</dbReference>
<dbReference type="Gene3D" id="1.25.40.10">
    <property type="entry name" value="Tetratricopeptide repeat domain"/>
    <property type="match status" value="1"/>
</dbReference>
<name>A0A8J3WNL5_9ACTN</name>
<feature type="region of interest" description="Disordered" evidence="1">
    <location>
        <begin position="1"/>
        <end position="21"/>
    </location>
</feature>
<dbReference type="AlphaFoldDB" id="A0A8J3WNL5"/>
<gene>
    <name evidence="2" type="ORF">Psi01_52370</name>
</gene>
<comment type="caution">
    <text evidence="2">The sequence shown here is derived from an EMBL/GenBank/DDBJ whole genome shotgun (WGS) entry which is preliminary data.</text>
</comment>
<dbReference type="InterPro" id="IPR011990">
    <property type="entry name" value="TPR-like_helical_dom_sf"/>
</dbReference>
<dbReference type="SUPFAM" id="SSF48452">
    <property type="entry name" value="TPR-like"/>
    <property type="match status" value="1"/>
</dbReference>
<evidence type="ECO:0000256" key="1">
    <source>
        <dbReference type="SAM" id="MobiDB-lite"/>
    </source>
</evidence>
<sequence length="158" mass="17381">MVQGHGGPSDSPESEAGAPAGEVYDWFQRGMKLLSEGSPAAAAALLERAADAEPESRSIREALARAQFNSRQYADAADSFRWIVDSNPAEDYAYFGLGLSLWRTGDMEGAQEPLAIAVAMRPDQKDYVSALKSVRATLRARENDPEGRWTERVHRPER</sequence>
<evidence type="ECO:0000313" key="3">
    <source>
        <dbReference type="Proteomes" id="UP000619788"/>
    </source>
</evidence>
<evidence type="ECO:0000313" key="2">
    <source>
        <dbReference type="EMBL" id="GIH94607.1"/>
    </source>
</evidence>
<dbReference type="EMBL" id="BOOJ01000045">
    <property type="protein sequence ID" value="GIH94607.1"/>
    <property type="molecule type" value="Genomic_DNA"/>
</dbReference>
<proteinExistence type="predicted"/>
<protein>
    <recommendedName>
        <fullName evidence="4">Tetratricopeptide repeat protein</fullName>
    </recommendedName>
</protein>
<reference evidence="2 3" key="1">
    <citation type="submission" date="2021-01" db="EMBL/GenBank/DDBJ databases">
        <title>Whole genome shotgun sequence of Planobispora siamensis NBRC 107568.</title>
        <authorList>
            <person name="Komaki H."/>
            <person name="Tamura T."/>
        </authorList>
    </citation>
    <scope>NUCLEOTIDE SEQUENCE [LARGE SCALE GENOMIC DNA]</scope>
    <source>
        <strain evidence="2 3">NBRC 107568</strain>
    </source>
</reference>
<dbReference type="Pfam" id="PF13432">
    <property type="entry name" value="TPR_16"/>
    <property type="match status" value="1"/>
</dbReference>